<evidence type="ECO:0000313" key="2">
    <source>
        <dbReference type="Proteomes" id="UP000829398"/>
    </source>
</evidence>
<keyword evidence="2" id="KW-1185">Reference proteome</keyword>
<keyword evidence="1" id="KW-0418">Kinase</keyword>
<keyword evidence="1" id="KW-0808">Transferase</keyword>
<sequence>MQESGKAGNFFKNRVQSSSFNNRKLTRVRKLRHVPDDELGLLMTDRACSPSASPDSARMSPSPGTSDHWSSSAVPKPLPLPDLASLFRKPESSGHGFESPEGRPHRGRKSTNQTAKGSAGYLSHFHKGDSQVLNIESVKNDLRPSVPVRSTPTSLSSSHAVSPQRSNLQNPTPLHNPKSISTRRRGFSHDLNIECANYSSRADIIPKSAPTSVFSSPAVSPQSSKTGNVFSSFWAPKEIQDWSTAEVPDLGRFVGCTSPVSPFKRNVYSADHSPLPSPPRQSSQSNLRSPRKVYFPLRHKSLPQNSKELLESNNHLNAHPLPLPPGALSPPKSSVTSAVMPHIMEKPSASPKKSQWQKGKLIGRGTFGSVYIGTNRETGASCAIKEVDIIPDDPKSAECIKQLEQEIKVLGHLKHENIVQYYGSEVVDDHLYIYLEYVHPGSINRYVREHCRDITESIVRNFTRHILNGLAYLHSTNTIHRDIKGANLLVDASGVVKLADFGMAKHLTGLSYELSLKGSPNWMAPEVIKAVMQKDGNPKLALAVDIWSLGCTVIEMLTGKPPWSEFEGPQAMFKVLNRTPPIPEMLSSEGKDFLLRCFLRNPVERPSAVELLEHPFIRNANYQNLSDKSHDQVERATRKTESLPDSPETRVRNRKLPCNSEVCPQCHAGTFNCATASRHSSCSTFGVHISLSTSNSHNFSPSSRNMPLDVFDNKSPLSTAGEASNSPEKLLEHLLKIWIWGFPDLPTF</sequence>
<gene>
    <name evidence="1" type="ORF">KPL71_016688</name>
</gene>
<accession>A0ACB8KVT5</accession>
<name>A0ACB8KVT5_CITSI</name>
<dbReference type="EMBL" id="CM039174">
    <property type="protein sequence ID" value="KAH9758419.1"/>
    <property type="molecule type" value="Genomic_DNA"/>
</dbReference>
<protein>
    <submittedName>
        <fullName evidence="1">Mitogen-activated protein kinase kinase kinase 5</fullName>
    </submittedName>
</protein>
<comment type="caution">
    <text evidence="1">The sequence shown here is derived from an EMBL/GenBank/DDBJ whole genome shotgun (WGS) entry which is preliminary data.</text>
</comment>
<dbReference type="Proteomes" id="UP000829398">
    <property type="component" value="Chromosome 5"/>
</dbReference>
<proteinExistence type="predicted"/>
<reference evidence="2" key="1">
    <citation type="journal article" date="2023" name="Hortic. Res.">
        <title>A chromosome-level phased genome enabling allele-level studies in sweet orange: a case study on citrus Huanglongbing tolerance.</title>
        <authorList>
            <person name="Wu B."/>
            <person name="Yu Q."/>
            <person name="Deng Z."/>
            <person name="Duan Y."/>
            <person name="Luo F."/>
            <person name="Gmitter F. Jr."/>
        </authorList>
    </citation>
    <scope>NUCLEOTIDE SEQUENCE [LARGE SCALE GENOMIC DNA]</scope>
    <source>
        <strain evidence="2">cv. Valencia</strain>
    </source>
</reference>
<organism evidence="1 2">
    <name type="scientific">Citrus sinensis</name>
    <name type="common">Sweet orange</name>
    <name type="synonym">Citrus aurantium var. sinensis</name>
    <dbReference type="NCBI Taxonomy" id="2711"/>
    <lineage>
        <taxon>Eukaryota</taxon>
        <taxon>Viridiplantae</taxon>
        <taxon>Streptophyta</taxon>
        <taxon>Embryophyta</taxon>
        <taxon>Tracheophyta</taxon>
        <taxon>Spermatophyta</taxon>
        <taxon>Magnoliopsida</taxon>
        <taxon>eudicotyledons</taxon>
        <taxon>Gunneridae</taxon>
        <taxon>Pentapetalae</taxon>
        <taxon>rosids</taxon>
        <taxon>malvids</taxon>
        <taxon>Sapindales</taxon>
        <taxon>Rutaceae</taxon>
        <taxon>Aurantioideae</taxon>
        <taxon>Citrus</taxon>
    </lineage>
</organism>
<evidence type="ECO:0000313" key="1">
    <source>
        <dbReference type="EMBL" id="KAH9758419.1"/>
    </source>
</evidence>